<dbReference type="Gene3D" id="3.40.50.620">
    <property type="entry name" value="HUPs"/>
    <property type="match status" value="1"/>
</dbReference>
<evidence type="ECO:0000256" key="6">
    <source>
        <dbReference type="ARBA" id="ARBA00022741"/>
    </source>
</evidence>
<feature type="coiled-coil region" evidence="12">
    <location>
        <begin position="416"/>
        <end position="443"/>
    </location>
</feature>
<dbReference type="PRINTS" id="PR00983">
    <property type="entry name" value="TRNASYNTHCYS"/>
</dbReference>
<dbReference type="GO" id="GO:0004817">
    <property type="term" value="F:cysteine-tRNA ligase activity"/>
    <property type="evidence" value="ECO:0007669"/>
    <property type="project" value="UniProtKB-EC"/>
</dbReference>
<dbReference type="EMBL" id="JF737988">
    <property type="protein sequence ID" value="AEJ31923.1"/>
    <property type="molecule type" value="Genomic_DNA"/>
</dbReference>
<keyword evidence="5" id="KW-0479">Metal-binding</keyword>
<evidence type="ECO:0000256" key="8">
    <source>
        <dbReference type="ARBA" id="ARBA00022840"/>
    </source>
</evidence>
<dbReference type="InterPro" id="IPR014729">
    <property type="entry name" value="Rossmann-like_a/b/a_fold"/>
</dbReference>
<dbReference type="EC" id="6.1.1.16" evidence="2"/>
<evidence type="ECO:0000256" key="2">
    <source>
        <dbReference type="ARBA" id="ARBA00012832"/>
    </source>
</evidence>
<evidence type="ECO:0000256" key="3">
    <source>
        <dbReference type="ARBA" id="ARBA00014738"/>
    </source>
</evidence>
<dbReference type="Pfam" id="PF23493">
    <property type="entry name" value="CysS_C"/>
    <property type="match status" value="1"/>
</dbReference>
<dbReference type="Gene3D" id="1.20.120.1910">
    <property type="entry name" value="Cysteine-tRNA ligase, C-terminal anti-codon recognition domain"/>
    <property type="match status" value="1"/>
</dbReference>
<evidence type="ECO:0000259" key="13">
    <source>
        <dbReference type="Pfam" id="PF01406"/>
    </source>
</evidence>
<dbReference type="SUPFAM" id="SSF47323">
    <property type="entry name" value="Anticodon-binding domain of a subclass of class I aminoacyl-tRNA synthetases"/>
    <property type="match status" value="1"/>
</dbReference>
<evidence type="ECO:0000256" key="11">
    <source>
        <dbReference type="ARBA" id="ARBA00031499"/>
    </source>
</evidence>
<dbReference type="CDD" id="cd00672">
    <property type="entry name" value="CysRS_core"/>
    <property type="match status" value="1"/>
</dbReference>
<evidence type="ECO:0000256" key="4">
    <source>
        <dbReference type="ARBA" id="ARBA00022598"/>
    </source>
</evidence>
<dbReference type="InterPro" id="IPR009080">
    <property type="entry name" value="tRNAsynth_Ia_anticodon-bd"/>
</dbReference>
<reference evidence="15" key="2">
    <citation type="journal article" date="2016" name="Gene">
        <title>Identification and characterization of a chitin deacetylase from a metagenomic library of deep-sea sediments of the Arctic Ocean.</title>
        <authorList>
            <person name="Liu J."/>
            <person name="Jia Z."/>
            <person name="Li S."/>
            <person name="Li Y."/>
            <person name="You Q."/>
            <person name="Zhang C."/>
            <person name="Zheng X."/>
            <person name="Xiong G."/>
            <person name="Zhao J."/>
            <person name="Qi C."/>
            <person name="Yang J."/>
        </authorList>
    </citation>
    <scope>NUCLEOTIDE SEQUENCE</scope>
</reference>
<dbReference type="PANTHER" id="PTHR10890:SF3">
    <property type="entry name" value="CYSTEINE--TRNA LIGASE, CYTOPLASMIC"/>
    <property type="match status" value="1"/>
</dbReference>
<dbReference type="InterPro" id="IPR015803">
    <property type="entry name" value="Cys-tRNA-ligase"/>
</dbReference>
<evidence type="ECO:0000256" key="1">
    <source>
        <dbReference type="ARBA" id="ARBA00001947"/>
    </source>
</evidence>
<dbReference type="PANTHER" id="PTHR10890">
    <property type="entry name" value="CYSTEINYL-TRNA SYNTHETASE"/>
    <property type="match status" value="1"/>
</dbReference>
<evidence type="ECO:0000256" key="7">
    <source>
        <dbReference type="ARBA" id="ARBA00022833"/>
    </source>
</evidence>
<name>F8U8W4_9ZZZZ</name>
<dbReference type="GO" id="GO:0046872">
    <property type="term" value="F:metal ion binding"/>
    <property type="evidence" value="ECO:0007669"/>
    <property type="project" value="UniProtKB-KW"/>
</dbReference>
<dbReference type="InterPro" id="IPR024909">
    <property type="entry name" value="Cys-tRNA/MSH_ligase"/>
</dbReference>
<feature type="domain" description="tRNA synthetases class I catalytic" evidence="13">
    <location>
        <begin position="17"/>
        <end position="337"/>
    </location>
</feature>
<dbReference type="NCBIfam" id="TIGR00435">
    <property type="entry name" value="cysS"/>
    <property type="match status" value="1"/>
</dbReference>
<keyword evidence="10 15" id="KW-0030">Aminoacyl-tRNA synthetase</keyword>
<dbReference type="HAMAP" id="MF_00041">
    <property type="entry name" value="Cys_tRNA_synth"/>
    <property type="match status" value="1"/>
</dbReference>
<evidence type="ECO:0000256" key="5">
    <source>
        <dbReference type="ARBA" id="ARBA00022723"/>
    </source>
</evidence>
<proteinExistence type="inferred from homology"/>
<sequence>MREIYLRNTLTKKKELVEPIDPGKIRFYQCGPTVYWVQHVGNMRAVVLADLIHRTFEYVGYDVKFVRNYTDVGHLVSDDDEGEDKMTKGAKREGLSPDVIADKYIRMFEEDTQSLNILSPDLKPRATEFVPQMIKAVQLLIEKGYAYVTPKAVYFDTSKAENYTALSGQVLEKNIAGAGHGEVEDSDKRNPEDFVVWVFKTGIHKNALQYWGSPFESLEVENGEGFPGWHLECSVMLQELLGDTVDVHMGGIEHIPVHHTNEIAQSEALTGEKFVNYWLHNEHIMVNGKKMSKSAGTSYVLSDLVERGYDPLDLRYFFLGAHYRSKQNFTWEALDGARSAREKLVAAVAKLRGAVDSSEVDSEWKEKFLGKLSDDINVPEALALVWEMMKSDLVDDKKLGTILDFDKVLGLNLAAISSGTEASEDLKEKIEDLIEKRTLAKSERDFQAADAIREELGEMGIALEDTQDGTVWRLG</sequence>
<dbReference type="InterPro" id="IPR032678">
    <property type="entry name" value="tRNA-synt_1_cat_dom"/>
</dbReference>
<evidence type="ECO:0000256" key="10">
    <source>
        <dbReference type="ARBA" id="ARBA00023146"/>
    </source>
</evidence>
<keyword evidence="8" id="KW-0067">ATP-binding</keyword>
<keyword evidence="6" id="KW-0547">Nucleotide-binding</keyword>
<accession>F8U8W4</accession>
<dbReference type="SUPFAM" id="SSF52374">
    <property type="entry name" value="Nucleotidylyl transferase"/>
    <property type="match status" value="1"/>
</dbReference>
<dbReference type="InterPro" id="IPR056411">
    <property type="entry name" value="CysS_C"/>
</dbReference>
<keyword evidence="9" id="KW-0648">Protein biosynthesis</keyword>
<evidence type="ECO:0000256" key="12">
    <source>
        <dbReference type="SAM" id="Coils"/>
    </source>
</evidence>
<dbReference type="Pfam" id="PF01406">
    <property type="entry name" value="tRNA-synt_1e"/>
    <property type="match status" value="1"/>
</dbReference>
<feature type="domain" description="Cysteinyl-tRNA ligase anticodon binding" evidence="14">
    <location>
        <begin position="424"/>
        <end position="473"/>
    </location>
</feature>
<organism evidence="15">
    <name type="scientific">uncultured microorganism</name>
    <dbReference type="NCBI Taxonomy" id="358574"/>
    <lineage>
        <taxon>unclassified sequences</taxon>
        <taxon>environmental samples</taxon>
    </lineage>
</organism>
<keyword evidence="4" id="KW-0436">Ligase</keyword>
<evidence type="ECO:0000256" key="9">
    <source>
        <dbReference type="ARBA" id="ARBA00022917"/>
    </source>
</evidence>
<reference evidence="15" key="1">
    <citation type="submission" date="2011-03" db="EMBL/GenBank/DDBJ databases">
        <title>Construction and preliminary analysis of metagenomic library of Arctic deep-sea sediment.</title>
        <authorList>
            <person name="Jia J.Z."/>
        </authorList>
    </citation>
    <scope>NUCLEOTIDE SEQUENCE</scope>
</reference>
<evidence type="ECO:0000259" key="14">
    <source>
        <dbReference type="Pfam" id="PF23493"/>
    </source>
</evidence>
<dbReference type="AlphaFoldDB" id="F8U8W4"/>
<comment type="cofactor">
    <cofactor evidence="1">
        <name>Zn(2+)</name>
        <dbReference type="ChEBI" id="CHEBI:29105"/>
    </cofactor>
</comment>
<evidence type="ECO:0000313" key="15">
    <source>
        <dbReference type="EMBL" id="AEJ31923.1"/>
    </source>
</evidence>
<protein>
    <recommendedName>
        <fullName evidence="3">Cysteine--tRNA ligase</fullName>
        <ecNumber evidence="2">6.1.1.16</ecNumber>
    </recommendedName>
    <alternativeName>
        <fullName evidence="11">Cysteinyl-tRNA synthetase</fullName>
    </alternativeName>
</protein>
<keyword evidence="12" id="KW-0175">Coiled coil</keyword>
<keyword evidence="7" id="KW-0862">Zinc</keyword>
<dbReference type="GO" id="GO:0005524">
    <property type="term" value="F:ATP binding"/>
    <property type="evidence" value="ECO:0007669"/>
    <property type="project" value="UniProtKB-KW"/>
</dbReference>